<evidence type="ECO:0000313" key="2">
    <source>
        <dbReference type="EMBL" id="MFC5460732.1"/>
    </source>
</evidence>
<keyword evidence="1" id="KW-1133">Transmembrane helix</keyword>
<dbReference type="Proteomes" id="UP001596050">
    <property type="component" value="Unassembled WGS sequence"/>
</dbReference>
<gene>
    <name evidence="2" type="primary">trbC</name>
    <name evidence="2" type="ORF">ACFPN5_13050</name>
</gene>
<dbReference type="EMBL" id="JBHSMU010000013">
    <property type="protein sequence ID" value="MFC5460732.1"/>
    <property type="molecule type" value="Genomic_DNA"/>
</dbReference>
<feature type="transmembrane region" description="Helical" evidence="1">
    <location>
        <begin position="62"/>
        <end position="81"/>
    </location>
</feature>
<sequence>MEPNRFVPQPLCTSAALPYLLLVLVFAYLSLVPGHAYAAEGTGGSLPYESWLANLRNSVTGPVAFALALVGIVVSGGTLILGGDLNGFFRTMIFVVLVMALLVGAQNMMSSFFGRGAEIAALGNAALMQGEQLATAATHSMA</sequence>
<evidence type="ECO:0000256" key="1">
    <source>
        <dbReference type="SAM" id="Phobius"/>
    </source>
</evidence>
<name>A0ABW0L7B0_9BURK</name>
<reference evidence="3" key="1">
    <citation type="journal article" date="2019" name="Int. J. Syst. Evol. Microbiol.">
        <title>The Global Catalogue of Microorganisms (GCM) 10K type strain sequencing project: providing services to taxonomists for standard genome sequencing and annotation.</title>
        <authorList>
            <consortium name="The Broad Institute Genomics Platform"/>
            <consortium name="The Broad Institute Genome Sequencing Center for Infectious Disease"/>
            <person name="Wu L."/>
            <person name="Ma J."/>
        </authorList>
    </citation>
    <scope>NUCLEOTIDE SEQUENCE [LARGE SCALE GENOMIC DNA]</scope>
    <source>
        <strain evidence="3">KACC 12649</strain>
    </source>
</reference>
<keyword evidence="1" id="KW-0472">Membrane</keyword>
<keyword evidence="3" id="KW-1185">Reference proteome</keyword>
<evidence type="ECO:0000313" key="3">
    <source>
        <dbReference type="Proteomes" id="UP001596050"/>
    </source>
</evidence>
<comment type="caution">
    <text evidence="2">The sequence shown here is derived from an EMBL/GenBank/DDBJ whole genome shotgun (WGS) entry which is preliminary data.</text>
</comment>
<keyword evidence="1" id="KW-0812">Transmembrane</keyword>
<feature type="transmembrane region" description="Helical" evidence="1">
    <location>
        <begin position="88"/>
        <end position="105"/>
    </location>
</feature>
<proteinExistence type="predicted"/>
<dbReference type="InterPro" id="IPR007039">
    <property type="entry name" value="TrbC/VirB2"/>
</dbReference>
<accession>A0ABW0L7B0</accession>
<dbReference type="NCBIfam" id="NF010467">
    <property type="entry name" value="PRK13892.1"/>
    <property type="match status" value="1"/>
</dbReference>
<dbReference type="Pfam" id="PF04956">
    <property type="entry name" value="TrbC"/>
    <property type="match status" value="1"/>
</dbReference>
<organism evidence="2 3">
    <name type="scientific">Massilia niabensis</name>
    <dbReference type="NCBI Taxonomy" id="544910"/>
    <lineage>
        <taxon>Bacteria</taxon>
        <taxon>Pseudomonadati</taxon>
        <taxon>Pseudomonadota</taxon>
        <taxon>Betaproteobacteria</taxon>
        <taxon>Burkholderiales</taxon>
        <taxon>Oxalobacteraceae</taxon>
        <taxon>Telluria group</taxon>
        <taxon>Massilia</taxon>
    </lineage>
</organism>
<dbReference type="RefSeq" id="WP_379783860.1">
    <property type="nucleotide sequence ID" value="NZ_JBHSMU010000013.1"/>
</dbReference>
<protein>
    <submittedName>
        <fullName evidence="2">Conjugal transfer system pilin TrbC</fullName>
    </submittedName>
</protein>